<keyword evidence="3" id="KW-1185">Reference proteome</keyword>
<dbReference type="AlphaFoldDB" id="A0A2I0R0K4"/>
<protein>
    <recommendedName>
        <fullName evidence="1">Penicillin-binding C-terminal domain-containing protein</fullName>
    </recommendedName>
</protein>
<gene>
    <name evidence="2" type="ORF">CW751_11520</name>
</gene>
<dbReference type="InterPro" id="IPR009647">
    <property type="entry name" value="PBP_C"/>
</dbReference>
<dbReference type="EMBL" id="PJNI01000013">
    <property type="protein sequence ID" value="PKR80126.1"/>
    <property type="molecule type" value="Genomic_DNA"/>
</dbReference>
<reference evidence="2 3" key="1">
    <citation type="submission" date="2017-12" db="EMBL/GenBank/DDBJ databases">
        <title>The draft genome sequence of Brumimicrobium saltpan LHR20.</title>
        <authorList>
            <person name="Do Z.-J."/>
            <person name="Luo H.-R."/>
        </authorList>
    </citation>
    <scope>NUCLEOTIDE SEQUENCE [LARGE SCALE GENOMIC DNA]</scope>
    <source>
        <strain evidence="2 3">LHR20</strain>
    </source>
</reference>
<evidence type="ECO:0000313" key="2">
    <source>
        <dbReference type="EMBL" id="PKR80126.1"/>
    </source>
</evidence>
<organism evidence="2 3">
    <name type="scientific">Brumimicrobium salinarum</name>
    <dbReference type="NCBI Taxonomy" id="2058658"/>
    <lineage>
        <taxon>Bacteria</taxon>
        <taxon>Pseudomonadati</taxon>
        <taxon>Bacteroidota</taxon>
        <taxon>Flavobacteriia</taxon>
        <taxon>Flavobacteriales</taxon>
        <taxon>Crocinitomicaceae</taxon>
        <taxon>Brumimicrobium</taxon>
    </lineage>
</organism>
<evidence type="ECO:0000313" key="3">
    <source>
        <dbReference type="Proteomes" id="UP000236654"/>
    </source>
</evidence>
<dbReference type="RefSeq" id="WP_101335184.1">
    <property type="nucleotide sequence ID" value="NZ_PJNI01000013.1"/>
</dbReference>
<sequence>MSICKESGHRNTMNCTKIDTVSVHQNALRGPACNFHEVFLTDEKEQFRYHQSCAPNVPLKTISQFVLPPLQAYFYKSAHPNYKTLPPFHPDCKSGNENKSFTLIYPEHNSRMVATTDLDGVSKGIIFEASHPDRSATLFWHVDDEYLGQTRGNHTIQYLPEKGEHLLTVLDELGNQKKVLFEILNK</sequence>
<proteinExistence type="predicted"/>
<dbReference type="Pfam" id="PF06832">
    <property type="entry name" value="BiPBP_C"/>
    <property type="match status" value="1"/>
</dbReference>
<dbReference type="Proteomes" id="UP000236654">
    <property type="component" value="Unassembled WGS sequence"/>
</dbReference>
<dbReference type="OrthoDB" id="9766909at2"/>
<accession>A0A2I0R0K4</accession>
<name>A0A2I0R0K4_9FLAO</name>
<feature type="domain" description="Penicillin-binding C-terminal" evidence="1">
    <location>
        <begin position="95"/>
        <end position="179"/>
    </location>
</feature>
<comment type="caution">
    <text evidence="2">The sequence shown here is derived from an EMBL/GenBank/DDBJ whole genome shotgun (WGS) entry which is preliminary data.</text>
</comment>
<evidence type="ECO:0000259" key="1">
    <source>
        <dbReference type="Pfam" id="PF06832"/>
    </source>
</evidence>